<evidence type="ECO:0000313" key="3">
    <source>
        <dbReference type="EMBL" id="AHC14523.1"/>
    </source>
</evidence>
<dbReference type="OrthoDB" id="5322702at2"/>
<feature type="domain" description="CAAX prenyl protease 2/Lysostaphin resistance protein A-like" evidence="2">
    <location>
        <begin position="114"/>
        <end position="203"/>
    </location>
</feature>
<dbReference type="InterPro" id="IPR003675">
    <property type="entry name" value="Rce1/LyrA-like_dom"/>
</dbReference>
<dbReference type="HOGENOM" id="CLU_1288128_0_0_12"/>
<feature type="transmembrane region" description="Helical" evidence="1">
    <location>
        <begin position="171"/>
        <end position="188"/>
    </location>
</feature>
<keyword evidence="4" id="KW-1185">Reference proteome</keyword>
<protein>
    <submittedName>
        <fullName evidence="3">CAAX amino terminal protease family</fullName>
    </submittedName>
</protein>
<evidence type="ECO:0000256" key="1">
    <source>
        <dbReference type="SAM" id="Phobius"/>
    </source>
</evidence>
<feature type="transmembrane region" description="Helical" evidence="1">
    <location>
        <begin position="114"/>
        <end position="133"/>
    </location>
</feature>
<evidence type="ECO:0000313" key="4">
    <source>
        <dbReference type="Proteomes" id="UP000018680"/>
    </source>
</evidence>
<dbReference type="Pfam" id="PF02517">
    <property type="entry name" value="Rce1-like"/>
    <property type="match status" value="1"/>
</dbReference>
<keyword evidence="3" id="KW-0645">Protease</keyword>
<keyword evidence="1" id="KW-1133">Transmembrane helix</keyword>
<keyword evidence="1" id="KW-0472">Membrane</keyword>
<dbReference type="KEGG" id="slr:L21SP2_1118"/>
<feature type="transmembrane region" description="Helical" evidence="1">
    <location>
        <begin position="145"/>
        <end position="165"/>
    </location>
</feature>
<dbReference type="InterPro" id="IPR052710">
    <property type="entry name" value="CAAX_protease"/>
</dbReference>
<organism evidence="3 4">
    <name type="scientific">Salinispira pacifica</name>
    <dbReference type="NCBI Taxonomy" id="1307761"/>
    <lineage>
        <taxon>Bacteria</taxon>
        <taxon>Pseudomonadati</taxon>
        <taxon>Spirochaetota</taxon>
        <taxon>Spirochaetia</taxon>
        <taxon>Spirochaetales</taxon>
        <taxon>Spirochaetaceae</taxon>
        <taxon>Salinispira</taxon>
    </lineage>
</organism>
<feature type="transmembrane region" description="Helical" evidence="1">
    <location>
        <begin position="195"/>
        <end position="213"/>
    </location>
</feature>
<dbReference type="GO" id="GO:0006508">
    <property type="term" value="P:proteolysis"/>
    <property type="evidence" value="ECO:0007669"/>
    <property type="project" value="UniProtKB-KW"/>
</dbReference>
<feature type="transmembrane region" description="Helical" evidence="1">
    <location>
        <begin position="12"/>
        <end position="32"/>
    </location>
</feature>
<sequence>MIIRNCSASCKDIALFLIFSYLIDFLLLPALFRADFSVPAVLLGVNLVKIAVLWIMLSRGSYREKPNSTRPRLWAAATASALSYLFIFIMNLAAASLSDIQTGPVFSRPDSVSGLILVICLTIAAVQVEELFYRKILLQGLKRMGASGPAAVIAAALLFSLGHVYAGLPGIIFSLLSGVILGWLYLFSGKLRYPILVHLGYNFSALLFSGYLGM</sequence>
<evidence type="ECO:0000259" key="2">
    <source>
        <dbReference type="Pfam" id="PF02517"/>
    </source>
</evidence>
<feature type="transmembrane region" description="Helical" evidence="1">
    <location>
        <begin position="73"/>
        <end position="94"/>
    </location>
</feature>
<gene>
    <name evidence="3" type="ORF">L21SP2_1118</name>
</gene>
<dbReference type="AlphaFoldDB" id="V5WFH3"/>
<keyword evidence="3" id="KW-0378">Hydrolase</keyword>
<dbReference type="STRING" id="1307761.L21SP2_1118"/>
<dbReference type="EMBL" id="CP006939">
    <property type="protein sequence ID" value="AHC14523.1"/>
    <property type="molecule type" value="Genomic_DNA"/>
</dbReference>
<dbReference type="GO" id="GO:0080120">
    <property type="term" value="P:CAAX-box protein maturation"/>
    <property type="evidence" value="ECO:0007669"/>
    <property type="project" value="UniProtKB-ARBA"/>
</dbReference>
<dbReference type="Proteomes" id="UP000018680">
    <property type="component" value="Chromosome"/>
</dbReference>
<dbReference type="RefSeq" id="WP_024267448.1">
    <property type="nucleotide sequence ID" value="NC_023035.1"/>
</dbReference>
<dbReference type="GO" id="GO:0004175">
    <property type="term" value="F:endopeptidase activity"/>
    <property type="evidence" value="ECO:0007669"/>
    <property type="project" value="UniProtKB-ARBA"/>
</dbReference>
<accession>V5WFH3</accession>
<reference evidence="3 4" key="1">
    <citation type="journal article" date="2015" name="Stand. Genomic Sci.">
        <title>Complete genome sequence and description of Salinispira pacifica gen. nov., sp. nov., a novel spirochaete isolated form a hypersaline microbial mat.</title>
        <authorList>
            <person name="Ben Hania W."/>
            <person name="Joseph M."/>
            <person name="Schumann P."/>
            <person name="Bunk B."/>
            <person name="Fiebig A."/>
            <person name="Sproer C."/>
            <person name="Klenk H.P."/>
            <person name="Fardeau M.L."/>
            <person name="Spring S."/>
        </authorList>
    </citation>
    <scope>NUCLEOTIDE SEQUENCE [LARGE SCALE GENOMIC DNA]</scope>
    <source>
        <strain evidence="3 4">L21-RPul-D2</strain>
    </source>
</reference>
<dbReference type="PANTHER" id="PTHR36435">
    <property type="entry name" value="SLR1288 PROTEIN"/>
    <property type="match status" value="1"/>
</dbReference>
<dbReference type="PANTHER" id="PTHR36435:SF1">
    <property type="entry name" value="CAAX AMINO TERMINAL PROTEASE FAMILY PROTEIN"/>
    <property type="match status" value="1"/>
</dbReference>
<proteinExistence type="predicted"/>
<name>V5WFH3_9SPIO</name>
<keyword evidence="1" id="KW-0812">Transmembrane</keyword>
<feature type="transmembrane region" description="Helical" evidence="1">
    <location>
        <begin position="38"/>
        <end position="57"/>
    </location>
</feature>